<keyword evidence="5" id="KW-1185">Reference proteome</keyword>
<keyword evidence="2" id="KW-0732">Signal</keyword>
<feature type="domain" description="Ice-binding protein C-terminal" evidence="3">
    <location>
        <begin position="186"/>
        <end position="209"/>
    </location>
</feature>
<keyword evidence="1" id="KW-1133">Transmembrane helix</keyword>
<feature type="transmembrane region" description="Helical" evidence="1">
    <location>
        <begin position="190"/>
        <end position="207"/>
    </location>
</feature>
<keyword evidence="1" id="KW-0812">Transmembrane</keyword>
<evidence type="ECO:0000313" key="5">
    <source>
        <dbReference type="Proteomes" id="UP001216558"/>
    </source>
</evidence>
<comment type="caution">
    <text evidence="4">The sequence shown here is derived from an EMBL/GenBank/DDBJ whole genome shotgun (WGS) entry which is preliminary data.</text>
</comment>
<dbReference type="Pfam" id="PF07589">
    <property type="entry name" value="PEP-CTERM"/>
    <property type="match status" value="1"/>
</dbReference>
<evidence type="ECO:0000259" key="3">
    <source>
        <dbReference type="Pfam" id="PF07589"/>
    </source>
</evidence>
<dbReference type="NCBIfam" id="TIGR02595">
    <property type="entry name" value="PEP_CTERM"/>
    <property type="match status" value="1"/>
</dbReference>
<dbReference type="Proteomes" id="UP001216558">
    <property type="component" value="Unassembled WGS sequence"/>
</dbReference>
<evidence type="ECO:0000313" key="4">
    <source>
        <dbReference type="EMBL" id="MDC8753617.1"/>
    </source>
</evidence>
<feature type="chain" id="PRO_5046350858" evidence="2">
    <location>
        <begin position="35"/>
        <end position="220"/>
    </location>
</feature>
<proteinExistence type="predicted"/>
<dbReference type="InterPro" id="IPR013424">
    <property type="entry name" value="Ice-binding_C"/>
</dbReference>
<name>A0ABT5JLJ5_9SPHN</name>
<reference evidence="4 5" key="1">
    <citation type="submission" date="2022-10" db="EMBL/GenBank/DDBJ databases">
        <title>Erythrobacter sp. sf7 Genome sequencing.</title>
        <authorList>
            <person name="Park S."/>
        </authorList>
    </citation>
    <scope>NUCLEOTIDE SEQUENCE [LARGE SCALE GENOMIC DNA]</scope>
    <source>
        <strain evidence="5">sf7</strain>
    </source>
</reference>
<keyword evidence="1" id="KW-0472">Membrane</keyword>
<dbReference type="NCBIfam" id="NF035944">
    <property type="entry name" value="PEPxxWA-CTERM"/>
    <property type="match status" value="1"/>
</dbReference>
<sequence>MRYGTLTEIRKMWKSQLGAAFVAGAMLFAAPAAAATTVDVDTETATNWKVSGPTTPLQDAVVVVSPNPNWVTLPAGLKWISSVTGGRTSVPPGTYSFIYKLDEPGWYNSLSGIYWADNRLLDILINGVSLGTLFTADPFDEQFRAADGRSIGSININRQVSTIEFRVENTRNVASPMAFAFDGTLSVPEPGTWMLMILGLGAVGFAMRRSQKAQVRLQFA</sequence>
<evidence type="ECO:0000256" key="1">
    <source>
        <dbReference type="SAM" id="Phobius"/>
    </source>
</evidence>
<gene>
    <name evidence="4" type="ORF">OIK40_03065</name>
</gene>
<organism evidence="4 5">
    <name type="scientific">Erythrobacter fulvus</name>
    <dbReference type="NCBI Taxonomy" id="2987523"/>
    <lineage>
        <taxon>Bacteria</taxon>
        <taxon>Pseudomonadati</taxon>
        <taxon>Pseudomonadota</taxon>
        <taxon>Alphaproteobacteria</taxon>
        <taxon>Sphingomonadales</taxon>
        <taxon>Erythrobacteraceae</taxon>
        <taxon>Erythrobacter/Porphyrobacter group</taxon>
        <taxon>Erythrobacter</taxon>
    </lineage>
</organism>
<feature type="signal peptide" evidence="2">
    <location>
        <begin position="1"/>
        <end position="34"/>
    </location>
</feature>
<protein>
    <submittedName>
        <fullName evidence="4">PEPxxWA-CTERM sorting domain-containing protein</fullName>
    </submittedName>
</protein>
<dbReference type="EMBL" id="JAQQXQ010000002">
    <property type="protein sequence ID" value="MDC8753617.1"/>
    <property type="molecule type" value="Genomic_DNA"/>
</dbReference>
<accession>A0ABT5JLJ5</accession>
<evidence type="ECO:0000256" key="2">
    <source>
        <dbReference type="SAM" id="SignalP"/>
    </source>
</evidence>